<dbReference type="NCBIfam" id="TIGR02254">
    <property type="entry name" value="YjjG_YfnB"/>
    <property type="match status" value="1"/>
</dbReference>
<dbReference type="InterPro" id="IPR041492">
    <property type="entry name" value="HAD_2"/>
</dbReference>
<dbReference type="InterPro" id="IPR023214">
    <property type="entry name" value="HAD_sf"/>
</dbReference>
<reference evidence="1 2" key="1">
    <citation type="submission" date="2019-05" db="EMBL/GenBank/DDBJ databases">
        <title>Psychrobacillus vulpis sp. nov., a new species isolated from feces of a red fox that inhabits in The Tablas de Daimiel Natural Park, Albacete, Spain.</title>
        <authorList>
            <person name="Rodriguez M."/>
            <person name="Reina J.C."/>
            <person name="Bejar V."/>
            <person name="Llamas I."/>
        </authorList>
    </citation>
    <scope>NUCLEOTIDE SEQUENCE [LARGE SCALE GENOMIC DNA]</scope>
    <source>
        <strain evidence="1 2">NEAU-3TGS17</strain>
    </source>
</reference>
<dbReference type="AlphaFoldDB" id="A0A544SSE4"/>
<comment type="caution">
    <text evidence="1">The sequence shown here is derived from an EMBL/GenBank/DDBJ whole genome shotgun (WGS) entry which is preliminary data.</text>
</comment>
<dbReference type="InterPro" id="IPR052550">
    <property type="entry name" value="Pyrimidine_5'-ntase_YjjG"/>
</dbReference>
<dbReference type="SFLD" id="SFLDG01135">
    <property type="entry name" value="C1.5.6:_HAD__Beta-PGM__Phospha"/>
    <property type="match status" value="1"/>
</dbReference>
<protein>
    <submittedName>
        <fullName evidence="1">Noncanonical pyrimidine nucleotidase, YjjG family</fullName>
    </submittedName>
</protein>
<dbReference type="InterPro" id="IPR023198">
    <property type="entry name" value="PGP-like_dom2"/>
</dbReference>
<accession>A0A544SSE4</accession>
<dbReference type="RefSeq" id="WP_142540954.1">
    <property type="nucleotide sequence ID" value="NZ_BMIE01000014.1"/>
</dbReference>
<keyword evidence="2" id="KW-1185">Reference proteome</keyword>
<dbReference type="NCBIfam" id="TIGR01549">
    <property type="entry name" value="HAD-SF-IA-v1"/>
    <property type="match status" value="1"/>
</dbReference>
<dbReference type="InterPro" id="IPR006439">
    <property type="entry name" value="HAD-SF_hydro_IA"/>
</dbReference>
<evidence type="ECO:0000313" key="1">
    <source>
        <dbReference type="EMBL" id="TQR08141.1"/>
    </source>
</evidence>
<dbReference type="PRINTS" id="PR00413">
    <property type="entry name" value="HADHALOGNASE"/>
</dbReference>
<dbReference type="SFLD" id="SFLDS00003">
    <property type="entry name" value="Haloacid_Dehalogenase"/>
    <property type="match status" value="1"/>
</dbReference>
<dbReference type="SUPFAM" id="SSF56784">
    <property type="entry name" value="HAD-like"/>
    <property type="match status" value="1"/>
</dbReference>
<proteinExistence type="predicted"/>
<dbReference type="EMBL" id="VDGH01000018">
    <property type="protein sequence ID" value="TQR08141.1"/>
    <property type="molecule type" value="Genomic_DNA"/>
</dbReference>
<dbReference type="InterPro" id="IPR011951">
    <property type="entry name" value="HAD-SF_hydro_IA_YjjG/PynA"/>
</dbReference>
<sequence>MNKYKHIIFDLDDTILDFQDSEEKALIQIIKQYELPYDKHTIACYKHINERLWHELEKGLITREQVLTTRFSLFLKEFHIDEDGEKVEVMYREHLNQGHKTVNHAHELLNTLSKQDYKLYIGTNGVGKTQRKRLRDAKLEGYFEQLFISEEMGYEKPNPHFFYYIFDALHISRKEEFLMIGDRLTSDIQGAINVGIDCVWFNPKKNMPIAGSPKSTYTVPNLMQIMDLLEGQS</sequence>
<dbReference type="InterPro" id="IPR036412">
    <property type="entry name" value="HAD-like_sf"/>
</dbReference>
<gene>
    <name evidence="1" type="ORF">FG382_21775</name>
</gene>
<dbReference type="OrthoDB" id="9802350at2"/>
<name>A0A544SSE4_9BACI</name>
<organism evidence="1 2">
    <name type="scientific">Psychrobacillus lasiicapitis</name>
    <dbReference type="NCBI Taxonomy" id="1636719"/>
    <lineage>
        <taxon>Bacteria</taxon>
        <taxon>Bacillati</taxon>
        <taxon>Bacillota</taxon>
        <taxon>Bacilli</taxon>
        <taxon>Bacillales</taxon>
        <taxon>Bacillaceae</taxon>
        <taxon>Psychrobacillus</taxon>
    </lineage>
</organism>
<dbReference type="Gene3D" id="3.40.50.1000">
    <property type="entry name" value="HAD superfamily/HAD-like"/>
    <property type="match status" value="1"/>
</dbReference>
<dbReference type="Proteomes" id="UP000317316">
    <property type="component" value="Unassembled WGS sequence"/>
</dbReference>
<dbReference type="Gene3D" id="1.10.150.240">
    <property type="entry name" value="Putative phosphatase, domain 2"/>
    <property type="match status" value="1"/>
</dbReference>
<dbReference type="SFLD" id="SFLDG01129">
    <property type="entry name" value="C1.5:_HAD__Beta-PGM__Phosphata"/>
    <property type="match status" value="1"/>
</dbReference>
<dbReference type="Pfam" id="PF13419">
    <property type="entry name" value="HAD_2"/>
    <property type="match status" value="1"/>
</dbReference>
<dbReference type="PANTHER" id="PTHR47478:SF1">
    <property type="entry name" value="PYRIMIDINE 5'-NUCLEOTIDASE YJJG"/>
    <property type="match status" value="1"/>
</dbReference>
<dbReference type="GO" id="GO:0008253">
    <property type="term" value="F:5'-nucleotidase activity"/>
    <property type="evidence" value="ECO:0007669"/>
    <property type="project" value="InterPro"/>
</dbReference>
<dbReference type="PANTHER" id="PTHR47478">
    <property type="match status" value="1"/>
</dbReference>
<dbReference type="CDD" id="cd04305">
    <property type="entry name" value="HAD_Neu5Ac-Pase_like"/>
    <property type="match status" value="1"/>
</dbReference>
<evidence type="ECO:0000313" key="2">
    <source>
        <dbReference type="Proteomes" id="UP000317316"/>
    </source>
</evidence>